<dbReference type="GO" id="GO:0003723">
    <property type="term" value="F:RNA binding"/>
    <property type="evidence" value="ECO:0007669"/>
    <property type="project" value="InterPro"/>
</dbReference>
<dbReference type="Gene3D" id="3.40.50.720">
    <property type="entry name" value="NAD(P)-binding Rossmann-like Domain"/>
    <property type="match status" value="1"/>
</dbReference>
<dbReference type="Gene3D" id="2.30.30.100">
    <property type="match status" value="1"/>
</dbReference>
<dbReference type="GO" id="GO:0120114">
    <property type="term" value="C:Sm-like protein family complex"/>
    <property type="evidence" value="ECO:0007669"/>
    <property type="project" value="UniProtKB-ARBA"/>
</dbReference>
<dbReference type="GO" id="GO:0005681">
    <property type="term" value="C:spliceosomal complex"/>
    <property type="evidence" value="ECO:0007669"/>
    <property type="project" value="UniProtKB-KW"/>
</dbReference>
<dbReference type="GO" id="GO:0000956">
    <property type="term" value="P:nuclear-transcribed mRNA catabolic process"/>
    <property type="evidence" value="ECO:0007669"/>
    <property type="project" value="InterPro"/>
</dbReference>
<proteinExistence type="inferred from homology"/>
<evidence type="ECO:0000256" key="6">
    <source>
        <dbReference type="ARBA" id="ARBA00023002"/>
    </source>
</evidence>
<dbReference type="PROSITE" id="PS52002">
    <property type="entry name" value="SM"/>
    <property type="match status" value="1"/>
</dbReference>
<dbReference type="GO" id="GO:0030060">
    <property type="term" value="F:L-malate dehydrogenase (NAD+) activity"/>
    <property type="evidence" value="ECO:0007669"/>
    <property type="project" value="UniProtKB-EC"/>
</dbReference>
<keyword evidence="5" id="KW-0508">mRNA splicing</keyword>
<dbReference type="PANTHER" id="PTHR11540">
    <property type="entry name" value="MALATE AND LACTATE DEHYDROGENASE"/>
    <property type="match status" value="1"/>
</dbReference>
<feature type="region of interest" description="Disordered" evidence="9">
    <location>
        <begin position="595"/>
        <end position="639"/>
    </location>
</feature>
<dbReference type="InterPro" id="IPR010920">
    <property type="entry name" value="LSM_dom_sf"/>
</dbReference>
<evidence type="ECO:0000256" key="9">
    <source>
        <dbReference type="SAM" id="MobiDB-lite"/>
    </source>
</evidence>
<dbReference type="SUPFAM" id="SSF51735">
    <property type="entry name" value="NAD(P)-binding Rossmann-fold domains"/>
    <property type="match status" value="1"/>
</dbReference>
<dbReference type="SUPFAM" id="SSF50182">
    <property type="entry name" value="Sm-like ribonucleoproteins"/>
    <property type="match status" value="1"/>
</dbReference>
<evidence type="ECO:0000259" key="10">
    <source>
        <dbReference type="PROSITE" id="PS52002"/>
    </source>
</evidence>
<comment type="similarity">
    <text evidence="1">Belongs to the LDH/MDH superfamily. MDH type 1 family.</text>
</comment>
<evidence type="ECO:0000256" key="1">
    <source>
        <dbReference type="ARBA" id="ARBA00008824"/>
    </source>
</evidence>
<sequence length="639" mass="71422">MVDSKNNDLYKDKHDTETNSFTMTSMKRGPASIVFSDTVNTYGCILPVISLSIDIQKILHYLLPLPSVIRKFYNCKSFKLADSTVIPVFYIRERISQFAPEHWLNTRTCTHYLRISPYSRRFYPIHDIIISSQCVFMPQKLFLRSSARSIFFIIKYLPHPPSFSVILHWLYTNNTHKLYRNILRAINKHKTLEWIKGFSLNIRSLGIVNQNLVDAIKVSILGAGGGIGQPLSLLLKMNSRVSELALYDIRGAPGVAADCSHINTPCKVSGYGPEENGLFKALRDADVVLVPAGVPRKPGMTRDDLFVTNASIVRDLAKFTADVAPNAHLLIISNPVNSTVPICAEVYKRKGVYNPKKLFGITTLDAVRASWFVSEMKNTDPRDENVDIVGGHSGVTIVPLLSKVSHNFTDEETETLTTRIQFAGDEVVKAKNGTGSATLSMAYAAARFTNSLLRGIQGERDVIESAYIETTLYLNKGCRFFSMNVGLGLEGIEKVYPFENTSAYEKELLELPLSLLTAAQGYPMLVELKNGETYNGHMVSCDTWMNLILKEVIQTNADGDRFFRLSECYIRGSTIKYLRIPDEIINIVKLQNEQNRDNRSQRGISRGGRGINLGRGRGMQNIQGRGGRTSDRGRGRIGG</sequence>
<dbReference type="NCBIfam" id="TIGR01772">
    <property type="entry name" value="MDH_euk_gproteo"/>
    <property type="match status" value="1"/>
</dbReference>
<comment type="caution">
    <text evidence="11">The sequence shown here is derived from an EMBL/GenBank/DDBJ whole genome shotgun (WGS) entry which is preliminary data.</text>
</comment>
<dbReference type="EC" id="1.1.1.37" evidence="3"/>
<dbReference type="STRING" id="1209962.L0PAM1"/>
<evidence type="ECO:0000256" key="4">
    <source>
        <dbReference type="ARBA" id="ARBA00022532"/>
    </source>
</evidence>
<protein>
    <recommendedName>
        <fullName evidence="3">malate dehydrogenase</fullName>
        <ecNumber evidence="3">1.1.1.37</ecNumber>
    </recommendedName>
</protein>
<dbReference type="CDD" id="cd01723">
    <property type="entry name" value="LSm4"/>
    <property type="match status" value="1"/>
</dbReference>
<dbReference type="SMART" id="SM00651">
    <property type="entry name" value="Sm"/>
    <property type="match status" value="1"/>
</dbReference>
<accession>L0PAM1</accession>
<dbReference type="InterPro" id="IPR047575">
    <property type="entry name" value="Sm"/>
</dbReference>
<dbReference type="Gene3D" id="3.90.110.10">
    <property type="entry name" value="Lactate dehydrogenase/glycoside hydrolase, family 4, C-terminal"/>
    <property type="match status" value="1"/>
</dbReference>
<name>L0PAM1_PNEJI</name>
<gene>
    <name evidence="11" type="ORF">PNEJI1_001835</name>
</gene>
<dbReference type="InterPro" id="IPR034101">
    <property type="entry name" value="Lsm4"/>
</dbReference>
<keyword evidence="7" id="KW-0520">NAD</keyword>
<keyword evidence="5" id="KW-0747">Spliceosome</keyword>
<evidence type="ECO:0000256" key="7">
    <source>
        <dbReference type="ARBA" id="ARBA00023027"/>
    </source>
</evidence>
<dbReference type="GO" id="GO:0005739">
    <property type="term" value="C:mitochondrion"/>
    <property type="evidence" value="ECO:0007669"/>
    <property type="project" value="TreeGrafter"/>
</dbReference>
<reference evidence="11 12" key="1">
    <citation type="journal article" date="2012" name="MBio">
        <title>De novo assembly of the Pneumocystis jirovecii genome from a single bronchoalveolar lavage fluid specimen from a patient.</title>
        <authorList>
            <person name="Cisse O.H."/>
            <person name="Pagni M."/>
            <person name="Hauser P.M."/>
        </authorList>
    </citation>
    <scope>NUCLEOTIDE SEQUENCE [LARGE SCALE GENOMIC DNA]</scope>
    <source>
        <strain evidence="11 12">SE8</strain>
    </source>
</reference>
<dbReference type="InterPro" id="IPR001252">
    <property type="entry name" value="Malate_DH_AS"/>
</dbReference>
<dbReference type="InterPro" id="IPR036291">
    <property type="entry name" value="NAD(P)-bd_dom_sf"/>
</dbReference>
<feature type="compositionally biased region" description="Gly residues" evidence="9">
    <location>
        <begin position="605"/>
        <end position="617"/>
    </location>
</feature>
<evidence type="ECO:0000256" key="8">
    <source>
        <dbReference type="ARBA" id="ARBA00048313"/>
    </source>
</evidence>
<dbReference type="PANTHER" id="PTHR11540:SF73">
    <property type="entry name" value="MALATE DEHYDROGENASE, MITOCHONDRIAL"/>
    <property type="match status" value="1"/>
</dbReference>
<dbReference type="GO" id="GO:0006099">
    <property type="term" value="P:tricarboxylic acid cycle"/>
    <property type="evidence" value="ECO:0007669"/>
    <property type="project" value="UniProtKB-KW"/>
</dbReference>
<organism evidence="12">
    <name type="scientific">Pneumocystis jirovecii</name>
    <name type="common">Human pneumocystis pneumonia agent</name>
    <dbReference type="NCBI Taxonomy" id="42068"/>
    <lineage>
        <taxon>Eukaryota</taxon>
        <taxon>Fungi</taxon>
        <taxon>Dikarya</taxon>
        <taxon>Ascomycota</taxon>
        <taxon>Taphrinomycotina</taxon>
        <taxon>Pneumocystomycetes</taxon>
        <taxon>Pneumocystaceae</taxon>
        <taxon>Pneumocystis</taxon>
    </lineage>
</organism>
<feature type="compositionally biased region" description="Basic and acidic residues" evidence="9">
    <location>
        <begin position="628"/>
        <end position="639"/>
    </location>
</feature>
<comment type="subunit">
    <text evidence="2">Homodimer.</text>
</comment>
<keyword evidence="4" id="KW-0816">Tricarboxylic acid cycle</keyword>
<dbReference type="Pfam" id="PF00056">
    <property type="entry name" value="Ldh_1_N"/>
    <property type="match status" value="1"/>
</dbReference>
<dbReference type="InterPro" id="IPR015955">
    <property type="entry name" value="Lactate_DH/Glyco_Ohase_4_C"/>
</dbReference>
<feature type="domain" description="Sm" evidence="10">
    <location>
        <begin position="511"/>
        <end position="584"/>
    </location>
</feature>
<evidence type="ECO:0000256" key="2">
    <source>
        <dbReference type="ARBA" id="ARBA00011738"/>
    </source>
</evidence>
<dbReference type="FunFam" id="3.90.110.10:FF:000001">
    <property type="entry name" value="Malate dehydrogenase"/>
    <property type="match status" value="1"/>
</dbReference>
<dbReference type="InParanoid" id="L0PAM1"/>
<dbReference type="Pfam" id="PF02866">
    <property type="entry name" value="Ldh_1_C"/>
    <property type="match status" value="1"/>
</dbReference>
<dbReference type="SUPFAM" id="SSF56327">
    <property type="entry name" value="LDH C-terminal domain-like"/>
    <property type="match status" value="1"/>
</dbReference>
<dbReference type="InterPro" id="IPR022383">
    <property type="entry name" value="Lactate/malate_DH_C"/>
</dbReference>
<dbReference type="EMBL" id="CAKM01000184">
    <property type="protein sequence ID" value="CCJ29431.1"/>
    <property type="molecule type" value="Genomic_DNA"/>
</dbReference>
<keyword evidence="6" id="KW-0560">Oxidoreductase</keyword>
<dbReference type="AlphaFoldDB" id="L0PAM1"/>
<evidence type="ECO:0000256" key="3">
    <source>
        <dbReference type="ARBA" id="ARBA00012995"/>
    </source>
</evidence>
<comment type="catalytic activity">
    <reaction evidence="8">
        <text>(S)-malate + NAD(+) = oxaloacetate + NADH + H(+)</text>
        <dbReference type="Rhea" id="RHEA:21432"/>
        <dbReference type="ChEBI" id="CHEBI:15378"/>
        <dbReference type="ChEBI" id="CHEBI:15589"/>
        <dbReference type="ChEBI" id="CHEBI:16452"/>
        <dbReference type="ChEBI" id="CHEBI:57540"/>
        <dbReference type="ChEBI" id="CHEBI:57945"/>
        <dbReference type="EC" id="1.1.1.37"/>
    </reaction>
</comment>
<evidence type="ECO:0000313" key="11">
    <source>
        <dbReference type="EMBL" id="CCJ29431.1"/>
    </source>
</evidence>
<keyword evidence="5" id="KW-0507">mRNA processing</keyword>
<dbReference type="FunFam" id="2.30.30.100:FF:000024">
    <property type="entry name" value="U6 snRNA-associated Sm-like protein LSm4"/>
    <property type="match status" value="1"/>
</dbReference>
<dbReference type="FunFam" id="3.40.50.720:FF:000013">
    <property type="entry name" value="Malate dehydrogenase"/>
    <property type="match status" value="1"/>
</dbReference>
<dbReference type="InterPro" id="IPR001236">
    <property type="entry name" value="Lactate/malate_DH_N"/>
</dbReference>
<dbReference type="InterPro" id="IPR001163">
    <property type="entry name" value="Sm_dom_euk/arc"/>
</dbReference>
<dbReference type="GO" id="GO:0006108">
    <property type="term" value="P:malate metabolic process"/>
    <property type="evidence" value="ECO:0007669"/>
    <property type="project" value="InterPro"/>
</dbReference>
<dbReference type="Proteomes" id="UP000010422">
    <property type="component" value="Unassembled WGS sequence"/>
</dbReference>
<evidence type="ECO:0000313" key="12">
    <source>
        <dbReference type="Proteomes" id="UP000010422"/>
    </source>
</evidence>
<dbReference type="CDD" id="cd01337">
    <property type="entry name" value="MDH_glyoxysomal_mitochondrial"/>
    <property type="match status" value="1"/>
</dbReference>
<dbReference type="InterPro" id="IPR010097">
    <property type="entry name" value="Malate_DH_type1"/>
</dbReference>
<dbReference type="PROSITE" id="PS00068">
    <property type="entry name" value="MDH"/>
    <property type="match status" value="1"/>
</dbReference>
<evidence type="ECO:0000256" key="5">
    <source>
        <dbReference type="ARBA" id="ARBA00022728"/>
    </source>
</evidence>
<dbReference type="VEuPathDB" id="FungiDB:PNEJI1_001835"/>
<dbReference type="GO" id="GO:0000398">
    <property type="term" value="P:mRNA splicing, via spliceosome"/>
    <property type="evidence" value="ECO:0007669"/>
    <property type="project" value="InterPro"/>
</dbReference>